<dbReference type="InterPro" id="IPR007431">
    <property type="entry name" value="ACP_PD"/>
</dbReference>
<keyword evidence="2" id="KW-0378">Hydrolase</keyword>
<evidence type="ECO:0000313" key="4">
    <source>
        <dbReference type="EMBL" id="PNU20778.1"/>
    </source>
</evidence>
<reference evidence="4 5" key="1">
    <citation type="journal article" date="2018" name="Genome Announc.">
        <title>Genome Sequence of Geothermobacter sp. HR-1 Iron Reducer from the Loihi Seamount.</title>
        <authorList>
            <person name="Smith H."/>
            <person name="Abuyen K."/>
            <person name="Tremblay J."/>
            <person name="Savalia P."/>
            <person name="Perez-Rodriguez I."/>
            <person name="Emerson D."/>
            <person name="Tully B."/>
            <person name="Amend J."/>
        </authorList>
    </citation>
    <scope>NUCLEOTIDE SEQUENCE [LARGE SCALE GENOMIC DNA]</scope>
    <source>
        <strain evidence="4 5">HR-1</strain>
    </source>
</reference>
<sequence>MAFGLQPLAALAVMNYLVHLYLSDPDPEVRLGNLLGDWVKGWLDERAWPEGVLRGLRQHRMVDRHSVTSPAVRRSKARIDERFGLLKPVLVDIFYDHLLAAHWGDYHDQSLESFSREIYRLFSTYDHLLPTAFRPVTRRMKRYNWLVSYREPATISMVLQRISDRLRRPNPLGEGVEELDRQYDGFREDFDRFLTEFN</sequence>
<evidence type="ECO:0000256" key="2">
    <source>
        <dbReference type="ARBA" id="ARBA00022801"/>
    </source>
</evidence>
<gene>
    <name evidence="4" type="ORF">C2E25_05145</name>
</gene>
<dbReference type="EMBL" id="PPFX01000008">
    <property type="protein sequence ID" value="PNU20778.1"/>
    <property type="molecule type" value="Genomic_DNA"/>
</dbReference>
<evidence type="ECO:0008006" key="6">
    <source>
        <dbReference type="Google" id="ProtNLM"/>
    </source>
</evidence>
<dbReference type="GO" id="GO:0008770">
    <property type="term" value="F:[acyl-carrier-protein] phosphodiesterase activity"/>
    <property type="evidence" value="ECO:0007669"/>
    <property type="project" value="InterPro"/>
</dbReference>
<dbReference type="Proteomes" id="UP000236340">
    <property type="component" value="Unassembled WGS sequence"/>
</dbReference>
<evidence type="ECO:0000256" key="3">
    <source>
        <dbReference type="ARBA" id="ARBA00023098"/>
    </source>
</evidence>
<accession>A0A2K2HBT2</accession>
<comment type="caution">
    <text evidence="4">The sequence shown here is derived from an EMBL/GenBank/DDBJ whole genome shotgun (WGS) entry which is preliminary data.</text>
</comment>
<keyword evidence="3" id="KW-0443">Lipid metabolism</keyword>
<evidence type="ECO:0000313" key="5">
    <source>
        <dbReference type="Proteomes" id="UP000236340"/>
    </source>
</evidence>
<dbReference type="Pfam" id="PF04336">
    <property type="entry name" value="ACP_PD"/>
    <property type="match status" value="1"/>
</dbReference>
<dbReference type="GO" id="GO:0006633">
    <property type="term" value="P:fatty acid biosynthetic process"/>
    <property type="evidence" value="ECO:0007669"/>
    <property type="project" value="InterPro"/>
</dbReference>
<keyword evidence="1" id="KW-0444">Lipid biosynthesis</keyword>
<name>A0A2K2HBT2_9BACT</name>
<dbReference type="PANTHER" id="PTHR38764">
    <property type="entry name" value="ACYL CARRIER PROTEIN PHOSPHODIESTERASE"/>
    <property type="match status" value="1"/>
</dbReference>
<dbReference type="AlphaFoldDB" id="A0A2K2HBT2"/>
<evidence type="ECO:0000256" key="1">
    <source>
        <dbReference type="ARBA" id="ARBA00022516"/>
    </source>
</evidence>
<dbReference type="PANTHER" id="PTHR38764:SF1">
    <property type="entry name" value="ACYL CARRIER PROTEIN PHOSPHODIESTERASE"/>
    <property type="match status" value="1"/>
</dbReference>
<organism evidence="4 5">
    <name type="scientific">Geothermobacter hydrogeniphilus</name>
    <dbReference type="NCBI Taxonomy" id="1969733"/>
    <lineage>
        <taxon>Bacteria</taxon>
        <taxon>Pseudomonadati</taxon>
        <taxon>Thermodesulfobacteriota</taxon>
        <taxon>Desulfuromonadia</taxon>
        <taxon>Desulfuromonadales</taxon>
        <taxon>Geothermobacteraceae</taxon>
        <taxon>Geothermobacter</taxon>
    </lineage>
</organism>
<proteinExistence type="predicted"/>
<protein>
    <recommendedName>
        <fullName evidence="6">Acyl carrier protein phosphodiesterase</fullName>
    </recommendedName>
</protein>
<dbReference type="PIRSF" id="PIRSF011489">
    <property type="entry name" value="DUF479"/>
    <property type="match status" value="1"/>
</dbReference>